<organism evidence="2 3">
    <name type="scientific">Jannaschia helgolandensis</name>
    <dbReference type="NCBI Taxonomy" id="188906"/>
    <lineage>
        <taxon>Bacteria</taxon>
        <taxon>Pseudomonadati</taxon>
        <taxon>Pseudomonadota</taxon>
        <taxon>Alphaproteobacteria</taxon>
        <taxon>Rhodobacterales</taxon>
        <taxon>Roseobacteraceae</taxon>
        <taxon>Jannaschia</taxon>
    </lineage>
</organism>
<protein>
    <recommendedName>
        <fullName evidence="4">DUF998 domain-containing protein</fullName>
    </recommendedName>
</protein>
<feature type="transmembrane region" description="Helical" evidence="1">
    <location>
        <begin position="98"/>
        <end position="115"/>
    </location>
</feature>
<keyword evidence="3" id="KW-1185">Reference proteome</keyword>
<evidence type="ECO:0000256" key="1">
    <source>
        <dbReference type="SAM" id="Phobius"/>
    </source>
</evidence>
<dbReference type="InterPro" id="IPR009339">
    <property type="entry name" value="DUF998"/>
</dbReference>
<dbReference type="AlphaFoldDB" id="A0A1H7PD70"/>
<evidence type="ECO:0000313" key="2">
    <source>
        <dbReference type="EMBL" id="SEL33408.1"/>
    </source>
</evidence>
<evidence type="ECO:0000313" key="3">
    <source>
        <dbReference type="Proteomes" id="UP000199283"/>
    </source>
</evidence>
<gene>
    <name evidence="2" type="ORF">SAMN04488526_2492</name>
</gene>
<keyword evidence="1" id="KW-0812">Transmembrane</keyword>
<sequence>MQARDFSDQPYVPLPEHSHILRGMAVIAIAGMVLFSLSMLIADFAVPDHDWVSDTISDLGAGRYEFIVDAGIYSYSAALIACAVGAAHAHLGGRGWTTGIYGLILAGLIVFLVGARDEYGDSDSEGVVIHTYLVWGLWVLFSVVPWAMSAGAGVVSRRLELTCKAVTVLWLPLAPVFFFMPDNIDGLYERGLGALTFVFVAAIALTFLGRAKAIDA</sequence>
<evidence type="ECO:0008006" key="4">
    <source>
        <dbReference type="Google" id="ProtNLM"/>
    </source>
</evidence>
<feature type="transmembrane region" description="Helical" evidence="1">
    <location>
        <begin position="20"/>
        <end position="46"/>
    </location>
</feature>
<dbReference type="RefSeq" id="WP_092763171.1">
    <property type="nucleotide sequence ID" value="NZ_FNZQ01000004.1"/>
</dbReference>
<reference evidence="2 3" key="1">
    <citation type="submission" date="2016-10" db="EMBL/GenBank/DDBJ databases">
        <authorList>
            <person name="de Groot N.N."/>
        </authorList>
    </citation>
    <scope>NUCLEOTIDE SEQUENCE [LARGE SCALE GENOMIC DNA]</scope>
    <source>
        <strain evidence="2 3">DSM 14858</strain>
    </source>
</reference>
<dbReference type="Proteomes" id="UP000199283">
    <property type="component" value="Unassembled WGS sequence"/>
</dbReference>
<proteinExistence type="predicted"/>
<dbReference type="STRING" id="188906.SAMN04488526_2492"/>
<name>A0A1H7PD70_9RHOB</name>
<feature type="transmembrane region" description="Helical" evidence="1">
    <location>
        <begin position="161"/>
        <end position="180"/>
    </location>
</feature>
<keyword evidence="1" id="KW-0472">Membrane</keyword>
<keyword evidence="1" id="KW-1133">Transmembrane helix</keyword>
<dbReference type="OrthoDB" id="581705at2"/>
<feature type="transmembrane region" description="Helical" evidence="1">
    <location>
        <begin position="127"/>
        <end position="149"/>
    </location>
</feature>
<accession>A0A1H7PD70</accession>
<dbReference type="EMBL" id="FNZQ01000004">
    <property type="protein sequence ID" value="SEL33408.1"/>
    <property type="molecule type" value="Genomic_DNA"/>
</dbReference>
<dbReference type="Pfam" id="PF06197">
    <property type="entry name" value="DUF998"/>
    <property type="match status" value="1"/>
</dbReference>
<feature type="transmembrane region" description="Helical" evidence="1">
    <location>
        <begin position="66"/>
        <end position="86"/>
    </location>
</feature>
<feature type="transmembrane region" description="Helical" evidence="1">
    <location>
        <begin position="192"/>
        <end position="211"/>
    </location>
</feature>